<proteinExistence type="predicted"/>
<feature type="region of interest" description="Disordered" evidence="1">
    <location>
        <begin position="1"/>
        <end position="26"/>
    </location>
</feature>
<name>A0A9P6T4W3_9BASI</name>
<sequence>MQGHPKPSAGNVAPGHPFSLPSPSTSFHNPCDSLAPTLPHHFLPIQSPWSPVTAHQLLFTLLAHHFISICQKKVS</sequence>
<comment type="caution">
    <text evidence="2">The sequence shown here is derived from an EMBL/GenBank/DDBJ whole genome shotgun (WGS) entry which is preliminary data.</text>
</comment>
<gene>
    <name evidence="2" type="ORF">CROQUDRAFT_667151</name>
</gene>
<evidence type="ECO:0000313" key="2">
    <source>
        <dbReference type="EMBL" id="KAG0138906.1"/>
    </source>
</evidence>
<protein>
    <submittedName>
        <fullName evidence="2">Uncharacterized protein</fullName>
    </submittedName>
</protein>
<dbReference type="AlphaFoldDB" id="A0A9P6T4W3"/>
<keyword evidence="3" id="KW-1185">Reference proteome</keyword>
<evidence type="ECO:0000256" key="1">
    <source>
        <dbReference type="SAM" id="MobiDB-lite"/>
    </source>
</evidence>
<reference evidence="2" key="1">
    <citation type="submission" date="2013-11" db="EMBL/GenBank/DDBJ databases">
        <title>Genome sequence of the fusiform rust pathogen reveals effectors for host alternation and coevolution with pine.</title>
        <authorList>
            <consortium name="DOE Joint Genome Institute"/>
            <person name="Smith K."/>
            <person name="Pendleton A."/>
            <person name="Kubisiak T."/>
            <person name="Anderson C."/>
            <person name="Salamov A."/>
            <person name="Aerts A."/>
            <person name="Riley R."/>
            <person name="Clum A."/>
            <person name="Lindquist E."/>
            <person name="Ence D."/>
            <person name="Campbell M."/>
            <person name="Kronenberg Z."/>
            <person name="Feau N."/>
            <person name="Dhillon B."/>
            <person name="Hamelin R."/>
            <person name="Burleigh J."/>
            <person name="Smith J."/>
            <person name="Yandell M."/>
            <person name="Nelson C."/>
            <person name="Grigoriev I."/>
            <person name="Davis J."/>
        </authorList>
    </citation>
    <scope>NUCLEOTIDE SEQUENCE</scope>
    <source>
        <strain evidence="2">G11</strain>
    </source>
</reference>
<accession>A0A9P6T4W3</accession>
<organism evidence="2 3">
    <name type="scientific">Cronartium quercuum f. sp. fusiforme G11</name>
    <dbReference type="NCBI Taxonomy" id="708437"/>
    <lineage>
        <taxon>Eukaryota</taxon>
        <taxon>Fungi</taxon>
        <taxon>Dikarya</taxon>
        <taxon>Basidiomycota</taxon>
        <taxon>Pucciniomycotina</taxon>
        <taxon>Pucciniomycetes</taxon>
        <taxon>Pucciniales</taxon>
        <taxon>Coleosporiaceae</taxon>
        <taxon>Cronartium</taxon>
    </lineage>
</organism>
<feature type="non-terminal residue" evidence="2">
    <location>
        <position position="1"/>
    </location>
</feature>
<dbReference type="EMBL" id="MU168249">
    <property type="protein sequence ID" value="KAG0138906.1"/>
    <property type="molecule type" value="Genomic_DNA"/>
</dbReference>
<evidence type="ECO:0000313" key="3">
    <source>
        <dbReference type="Proteomes" id="UP000886653"/>
    </source>
</evidence>
<dbReference type="Proteomes" id="UP000886653">
    <property type="component" value="Unassembled WGS sequence"/>
</dbReference>